<organism evidence="1">
    <name type="scientific">bioreactor metagenome</name>
    <dbReference type="NCBI Taxonomy" id="1076179"/>
    <lineage>
        <taxon>unclassified sequences</taxon>
        <taxon>metagenomes</taxon>
        <taxon>ecological metagenomes</taxon>
    </lineage>
</organism>
<dbReference type="EMBL" id="VSSQ01049485">
    <property type="protein sequence ID" value="MPN03561.1"/>
    <property type="molecule type" value="Genomic_DNA"/>
</dbReference>
<name>A0A645ENH8_9ZZZZ</name>
<reference evidence="1" key="1">
    <citation type="submission" date="2019-08" db="EMBL/GenBank/DDBJ databases">
        <authorList>
            <person name="Kucharzyk K."/>
            <person name="Murdoch R.W."/>
            <person name="Higgins S."/>
            <person name="Loffler F."/>
        </authorList>
    </citation>
    <scope>NUCLEOTIDE SEQUENCE</scope>
</reference>
<proteinExistence type="predicted"/>
<gene>
    <name evidence="1" type="ORF">SDC9_150792</name>
</gene>
<protein>
    <submittedName>
        <fullName evidence="1">Uncharacterized protein</fullName>
    </submittedName>
</protein>
<accession>A0A645ENH8</accession>
<evidence type="ECO:0000313" key="1">
    <source>
        <dbReference type="EMBL" id="MPN03561.1"/>
    </source>
</evidence>
<comment type="caution">
    <text evidence="1">The sequence shown here is derived from an EMBL/GenBank/DDBJ whole genome shotgun (WGS) entry which is preliminary data.</text>
</comment>
<sequence length="144" mass="15995">MDDLQHALAILAVRNRGCAVTDAVDEMRQLLRITLVKRLFKHRERPARRRARLLAGVVVALEAVHLRGVALEQVGVGNALVAVDFNHVLHAAVLGPAVLADAENGFAVALELDLRNRVILRVRIVHDLEEVPVDVFHRRALEHP</sequence>
<dbReference type="AlphaFoldDB" id="A0A645ENH8"/>